<dbReference type="GO" id="GO:0036503">
    <property type="term" value="P:ERAD pathway"/>
    <property type="evidence" value="ECO:0007669"/>
    <property type="project" value="TreeGrafter"/>
</dbReference>
<name>A0A507DK62_9FUNG</name>
<feature type="chain" id="PRO_5036131056" evidence="4">
    <location>
        <begin position="29"/>
        <end position="901"/>
    </location>
</feature>
<dbReference type="GO" id="GO:0005789">
    <property type="term" value="C:endoplasmic reticulum membrane"/>
    <property type="evidence" value="ECO:0007669"/>
    <property type="project" value="TreeGrafter"/>
</dbReference>
<feature type="signal peptide" evidence="4">
    <location>
        <begin position="1"/>
        <end position="28"/>
    </location>
</feature>
<keyword evidence="3" id="KW-0812">Transmembrane</keyword>
<dbReference type="PANTHER" id="PTHR11102">
    <property type="entry name" value="SEL-1-LIKE PROTEIN"/>
    <property type="match status" value="1"/>
</dbReference>
<dbReference type="AlphaFoldDB" id="A0A507DK62"/>
<evidence type="ECO:0000313" key="8">
    <source>
        <dbReference type="Proteomes" id="UP000320475"/>
    </source>
</evidence>
<dbReference type="InterPro" id="IPR011990">
    <property type="entry name" value="TPR-like_helical_dom_sf"/>
</dbReference>
<sequence>MILCKPKPARTFWAIICILLIGPTAIKCLQDEPPLSSTSDTEQVVLEPPQVVPVSKEQALYDQCISVLTDLASQPSKHQSHLIPTININNGNDQDADLAVLFLRYLWRLFWSGSSSDLHHFTNNPDPEELPADVHVYNGSLDIPQFSIHDSPKAKRIKAIQGLMVAGLGMGFEDALMTLADMYLFGKYNHPRNASLAVSYYQIMSKDHGNATALSRLGFLNAVGIGVPRNYANAFVYTNFAALGGDTAAEQTLGYYHLYGIATPSNCEEAAFYYKEVADRAMERYRSGPPGGLQLPRTKSRLYDADGGVYGHGASGAGNPHQFGHQGYRWTPQEALQYHHYSADRPDGDVTSQLLLGQTYYTGTSYASQDFTKALLYFRKAAKQYPDQAIVAIQQAQSRGDPIPSLSSSQQTKAAMAAKAAGYLGRIYWRGEGVDQNNVTARWYFERGARQGDGASHTGLGMMYEYGVAGLPVNLVKAQHYYIKASDLNDSDGRVNLGELLLKRRIPDYSSAFKAFSEAVKQGHIYAQYRAGEMLIDGVGTQKNCPAGVSYLKMVVERADWYDTVVQDAQKAYEAGDVELALLKYLMAAERGYDVGQTNSVWLIDQGLYDVSKSRIFTNDTDIFEVALTLWNRAANQGNVDARVKVGDYYYYGLGTSHNQSADNESETTPEAEGADTRHGPPPVASRSPLLPVARILQSSGLTWLIPPSLKSELLNVRGRPDYERAALYYQVAAELEFSAMAMWNLGWMHEFGIGVERDYHLAKRFYDRALQTNPEAYLPVNICLFRLYAKWWFYTIFSPSSIATSRHLKPSASDDIAGGNQPLEATRLGRDGLPDEDSYLDEFEMDDEEWDWWGQEGDSFEDFVETLMLVGLFVVALALWWWRQALNNRNVGGAGLVNRG</sequence>
<evidence type="ECO:0000313" key="5">
    <source>
        <dbReference type="EMBL" id="TPX45628.1"/>
    </source>
</evidence>
<keyword evidence="4" id="KW-0732">Signal</keyword>
<feature type="transmembrane region" description="Helical" evidence="3">
    <location>
        <begin position="864"/>
        <end position="883"/>
    </location>
</feature>
<dbReference type="SMART" id="SM00671">
    <property type="entry name" value="SEL1"/>
    <property type="match status" value="9"/>
</dbReference>
<dbReference type="Proteomes" id="UP000320475">
    <property type="component" value="Unassembled WGS sequence"/>
</dbReference>
<comment type="similarity">
    <text evidence="1">Belongs to the sel-1 family.</text>
</comment>
<feature type="compositionally biased region" description="Acidic residues" evidence="2">
    <location>
        <begin position="664"/>
        <end position="674"/>
    </location>
</feature>
<protein>
    <submittedName>
        <fullName evidence="6">Uncharacterized protein</fullName>
    </submittedName>
</protein>
<proteinExistence type="inferred from homology"/>
<dbReference type="PANTHER" id="PTHR11102:SF147">
    <property type="entry name" value="SEL1L ADAPTOR SUBUNIT OF ERAD E3 UBIQUITIN LIGASE"/>
    <property type="match status" value="1"/>
</dbReference>
<dbReference type="Gene3D" id="1.25.40.10">
    <property type="entry name" value="Tetratricopeptide repeat domain"/>
    <property type="match status" value="4"/>
</dbReference>
<dbReference type="SUPFAM" id="SSF81901">
    <property type="entry name" value="HCP-like"/>
    <property type="match status" value="3"/>
</dbReference>
<dbReference type="VEuPathDB" id="FungiDB:SeMB42_g01683"/>
<dbReference type="Proteomes" id="UP000317494">
    <property type="component" value="Unassembled WGS sequence"/>
</dbReference>
<dbReference type="Pfam" id="PF08238">
    <property type="entry name" value="Sel1"/>
    <property type="match status" value="10"/>
</dbReference>
<evidence type="ECO:0000256" key="1">
    <source>
        <dbReference type="ARBA" id="ARBA00038101"/>
    </source>
</evidence>
<dbReference type="EMBL" id="QEAM01000135">
    <property type="protein sequence ID" value="TPX45628.1"/>
    <property type="molecule type" value="Genomic_DNA"/>
</dbReference>
<evidence type="ECO:0000313" key="7">
    <source>
        <dbReference type="Proteomes" id="UP000317494"/>
    </source>
</evidence>
<dbReference type="InterPro" id="IPR050767">
    <property type="entry name" value="Sel1_AlgK"/>
</dbReference>
<gene>
    <name evidence="5" type="ORF">SeLEV6574_g03751</name>
    <name evidence="6" type="ORF">SeMB42_g01683</name>
</gene>
<dbReference type="OrthoDB" id="27934at2759"/>
<comment type="caution">
    <text evidence="6">The sequence shown here is derived from an EMBL/GenBank/DDBJ whole genome shotgun (WGS) entry which is preliminary data.</text>
</comment>
<evidence type="ECO:0000256" key="3">
    <source>
        <dbReference type="SAM" id="Phobius"/>
    </source>
</evidence>
<dbReference type="InterPro" id="IPR006597">
    <property type="entry name" value="Sel1-like"/>
</dbReference>
<organism evidence="6 7">
    <name type="scientific">Synchytrium endobioticum</name>
    <dbReference type="NCBI Taxonomy" id="286115"/>
    <lineage>
        <taxon>Eukaryota</taxon>
        <taxon>Fungi</taxon>
        <taxon>Fungi incertae sedis</taxon>
        <taxon>Chytridiomycota</taxon>
        <taxon>Chytridiomycota incertae sedis</taxon>
        <taxon>Chytridiomycetes</taxon>
        <taxon>Synchytriales</taxon>
        <taxon>Synchytriaceae</taxon>
        <taxon>Synchytrium</taxon>
    </lineage>
</organism>
<dbReference type="EMBL" id="QEAN01000045">
    <property type="protein sequence ID" value="TPX52042.1"/>
    <property type="molecule type" value="Genomic_DNA"/>
</dbReference>
<keyword evidence="3" id="KW-1133">Transmembrane helix</keyword>
<feature type="region of interest" description="Disordered" evidence="2">
    <location>
        <begin position="660"/>
        <end position="685"/>
    </location>
</feature>
<evidence type="ECO:0000256" key="2">
    <source>
        <dbReference type="SAM" id="MobiDB-lite"/>
    </source>
</evidence>
<evidence type="ECO:0000256" key="4">
    <source>
        <dbReference type="SAM" id="SignalP"/>
    </source>
</evidence>
<accession>A0A507DK62</accession>
<evidence type="ECO:0000313" key="6">
    <source>
        <dbReference type="EMBL" id="TPX52042.1"/>
    </source>
</evidence>
<reference evidence="7 8" key="1">
    <citation type="journal article" date="2019" name="Sci. Rep.">
        <title>Comparative genomics of chytrid fungi reveal insights into the obligate biotrophic and pathogenic lifestyle of Synchytrium endobioticum.</title>
        <authorList>
            <person name="van de Vossenberg B.T.L.H."/>
            <person name="Warris S."/>
            <person name="Nguyen H.D.T."/>
            <person name="van Gent-Pelzer M.P.E."/>
            <person name="Joly D.L."/>
            <person name="van de Geest H.C."/>
            <person name="Bonants P.J.M."/>
            <person name="Smith D.S."/>
            <person name="Levesque C.A."/>
            <person name="van der Lee T.A.J."/>
        </authorList>
    </citation>
    <scope>NUCLEOTIDE SEQUENCE [LARGE SCALE GENOMIC DNA]</scope>
    <source>
        <strain evidence="5 8">LEV6574</strain>
        <strain evidence="6 7">MB42</strain>
    </source>
</reference>
<keyword evidence="7" id="KW-1185">Reference proteome</keyword>
<dbReference type="STRING" id="286115.A0A507DK62"/>
<keyword evidence="3" id="KW-0472">Membrane</keyword>